<accession>A0A4C1SF32</accession>
<organism evidence="1 2">
    <name type="scientific">Eumeta variegata</name>
    <name type="common">Bagworm moth</name>
    <name type="synonym">Eumeta japonica</name>
    <dbReference type="NCBI Taxonomy" id="151549"/>
    <lineage>
        <taxon>Eukaryota</taxon>
        <taxon>Metazoa</taxon>
        <taxon>Ecdysozoa</taxon>
        <taxon>Arthropoda</taxon>
        <taxon>Hexapoda</taxon>
        <taxon>Insecta</taxon>
        <taxon>Pterygota</taxon>
        <taxon>Neoptera</taxon>
        <taxon>Endopterygota</taxon>
        <taxon>Lepidoptera</taxon>
        <taxon>Glossata</taxon>
        <taxon>Ditrysia</taxon>
        <taxon>Tineoidea</taxon>
        <taxon>Psychidae</taxon>
        <taxon>Oiketicinae</taxon>
        <taxon>Eumeta</taxon>
    </lineage>
</organism>
<sequence length="107" mass="11183">MVNQLLTTAGTAVASSRGAAIGGRPAQVVPTHAIAPPAPAIAHRTTAPARALTAHLAVLTRPTCADRRRMPSAGGSPSSIYIQDVYTPLVENYILLIYYSSPYIVSV</sequence>
<evidence type="ECO:0000313" key="2">
    <source>
        <dbReference type="Proteomes" id="UP000299102"/>
    </source>
</evidence>
<name>A0A4C1SF32_EUMVA</name>
<reference evidence="1 2" key="1">
    <citation type="journal article" date="2019" name="Commun. Biol.">
        <title>The bagworm genome reveals a unique fibroin gene that provides high tensile strength.</title>
        <authorList>
            <person name="Kono N."/>
            <person name="Nakamura H."/>
            <person name="Ohtoshi R."/>
            <person name="Tomita M."/>
            <person name="Numata K."/>
            <person name="Arakawa K."/>
        </authorList>
    </citation>
    <scope>NUCLEOTIDE SEQUENCE [LARGE SCALE GENOMIC DNA]</scope>
</reference>
<dbReference type="AlphaFoldDB" id="A0A4C1SF32"/>
<comment type="caution">
    <text evidence="1">The sequence shown here is derived from an EMBL/GenBank/DDBJ whole genome shotgun (WGS) entry which is preliminary data.</text>
</comment>
<dbReference type="Proteomes" id="UP000299102">
    <property type="component" value="Unassembled WGS sequence"/>
</dbReference>
<gene>
    <name evidence="1" type="ORF">EVAR_71432_1</name>
</gene>
<protein>
    <submittedName>
        <fullName evidence="1">Uncharacterized protein</fullName>
    </submittedName>
</protein>
<dbReference type="EMBL" id="BGZK01003392">
    <property type="protein sequence ID" value="GBP00783.1"/>
    <property type="molecule type" value="Genomic_DNA"/>
</dbReference>
<evidence type="ECO:0000313" key="1">
    <source>
        <dbReference type="EMBL" id="GBP00783.1"/>
    </source>
</evidence>
<proteinExistence type="predicted"/>
<keyword evidence="2" id="KW-1185">Reference proteome</keyword>